<name>A0AAU7QJS0_9GAMM</name>
<dbReference type="RefSeq" id="WP_350015885.1">
    <property type="nucleotide sequence ID" value="NZ_CP157948.1"/>
</dbReference>
<sequence length="91" mass="10368">MTKFEEVSRALHACLSFMTRWGYARLPDELAHSTLLGDQLVIRYVSSAADRELRIHFSPAMPTHADRLSVFVDSRNGDGFFVNDHLARCDK</sequence>
<dbReference type="EMBL" id="CP157948">
    <property type="protein sequence ID" value="XBS89339.1"/>
    <property type="molecule type" value="Genomic_DNA"/>
</dbReference>
<evidence type="ECO:0000313" key="1">
    <source>
        <dbReference type="EMBL" id="XBS89339.1"/>
    </source>
</evidence>
<gene>
    <name evidence="1" type="ORF">ABNK63_13185</name>
</gene>
<proteinExistence type="predicted"/>
<organism evidence="1">
    <name type="scientific">Rhodanobacter sp. IGA1.0</name>
    <dbReference type="NCBI Taxonomy" id="3158582"/>
    <lineage>
        <taxon>Bacteria</taxon>
        <taxon>Pseudomonadati</taxon>
        <taxon>Pseudomonadota</taxon>
        <taxon>Gammaproteobacteria</taxon>
        <taxon>Lysobacterales</taxon>
        <taxon>Rhodanobacteraceae</taxon>
        <taxon>Rhodanobacter</taxon>
    </lineage>
</organism>
<protein>
    <submittedName>
        <fullName evidence="1">Uncharacterized protein</fullName>
    </submittedName>
</protein>
<reference evidence="1" key="1">
    <citation type="submission" date="2024-06" db="EMBL/GenBank/DDBJ databases">
        <authorList>
            <person name="Sun Y."/>
        </authorList>
    </citation>
    <scope>NUCLEOTIDE SEQUENCE</scope>
    <source>
        <strain evidence="1">IGA1.0</strain>
    </source>
</reference>
<accession>A0AAU7QJS0</accession>
<dbReference type="AlphaFoldDB" id="A0AAU7QJS0"/>